<dbReference type="InterPro" id="IPR050275">
    <property type="entry name" value="PGM_Phosphatase"/>
</dbReference>
<dbReference type="PANTHER" id="PTHR48100:SF1">
    <property type="entry name" value="HISTIDINE PHOSPHATASE FAMILY PROTEIN-RELATED"/>
    <property type="match status" value="1"/>
</dbReference>
<dbReference type="SMART" id="SM00855">
    <property type="entry name" value="PGAM"/>
    <property type="match status" value="1"/>
</dbReference>
<dbReference type="EMBL" id="MN740373">
    <property type="protein sequence ID" value="QHU03220.1"/>
    <property type="molecule type" value="Genomic_DNA"/>
</dbReference>
<reference evidence="1" key="1">
    <citation type="journal article" date="2020" name="Nature">
        <title>Giant virus diversity and host interactions through global metagenomics.</title>
        <authorList>
            <person name="Schulz F."/>
            <person name="Roux S."/>
            <person name="Paez-Espino D."/>
            <person name="Jungbluth S."/>
            <person name="Walsh D.A."/>
            <person name="Denef V.J."/>
            <person name="McMahon K.D."/>
            <person name="Konstantinidis K.T."/>
            <person name="Eloe-Fadrosh E.A."/>
            <person name="Kyrpides N.C."/>
            <person name="Woyke T."/>
        </authorList>
    </citation>
    <scope>NUCLEOTIDE SEQUENCE</scope>
    <source>
        <strain evidence="1">GVMAG-M-3300026093-6</strain>
    </source>
</reference>
<dbReference type="Pfam" id="PF00300">
    <property type="entry name" value="His_Phos_1"/>
    <property type="match status" value="1"/>
</dbReference>
<dbReference type="SUPFAM" id="SSF53254">
    <property type="entry name" value="Phosphoglycerate mutase-like"/>
    <property type="match status" value="1"/>
</dbReference>
<dbReference type="GO" id="GO:0016791">
    <property type="term" value="F:phosphatase activity"/>
    <property type="evidence" value="ECO:0007669"/>
    <property type="project" value="TreeGrafter"/>
</dbReference>
<dbReference type="InterPro" id="IPR029033">
    <property type="entry name" value="His_PPase_superfam"/>
</dbReference>
<name>A0A6C0JEG0_9ZZZZ</name>
<dbReference type="AlphaFoldDB" id="A0A6C0JEG0"/>
<proteinExistence type="predicted"/>
<sequence>MCERNIVLIRHGEAYNNLSRDMIDDSQLEDIHDAKLTSNGIRQCKKVKNSYISKTNYDVIYVSTLDRTLETASIIFENSNCPIFGNDLIREYKNCTSSFRKPLEYKKTKFPDINFIMVKDELDSLPVEIDQFKTICCFYRYIVKRQYEFMMERVKEFVDLITLSPYKNICIVSHRGFIAMFTYFLEKKVADLNNCGVYHMKICI</sequence>
<dbReference type="PANTHER" id="PTHR48100">
    <property type="entry name" value="BROAD-SPECIFICITY PHOSPHATASE YOR283W-RELATED"/>
    <property type="match status" value="1"/>
</dbReference>
<dbReference type="CDD" id="cd07067">
    <property type="entry name" value="HP_PGM_like"/>
    <property type="match status" value="1"/>
</dbReference>
<dbReference type="GO" id="GO:0005737">
    <property type="term" value="C:cytoplasm"/>
    <property type="evidence" value="ECO:0007669"/>
    <property type="project" value="TreeGrafter"/>
</dbReference>
<dbReference type="Gene3D" id="3.40.50.1240">
    <property type="entry name" value="Phosphoglycerate mutase-like"/>
    <property type="match status" value="1"/>
</dbReference>
<protein>
    <recommendedName>
        <fullName evidence="2">Phosphoglycerate mutase family protein</fullName>
    </recommendedName>
</protein>
<evidence type="ECO:0000313" key="1">
    <source>
        <dbReference type="EMBL" id="QHU03220.1"/>
    </source>
</evidence>
<accession>A0A6C0JEG0</accession>
<dbReference type="PIRSF" id="PIRSF000709">
    <property type="entry name" value="6PFK_2-Ptase"/>
    <property type="match status" value="1"/>
</dbReference>
<evidence type="ECO:0008006" key="2">
    <source>
        <dbReference type="Google" id="ProtNLM"/>
    </source>
</evidence>
<organism evidence="1">
    <name type="scientific">viral metagenome</name>
    <dbReference type="NCBI Taxonomy" id="1070528"/>
    <lineage>
        <taxon>unclassified sequences</taxon>
        <taxon>metagenomes</taxon>
        <taxon>organismal metagenomes</taxon>
    </lineage>
</organism>
<dbReference type="InterPro" id="IPR013078">
    <property type="entry name" value="His_Pase_superF_clade-1"/>
</dbReference>